<sequence>MNLEQQTPPPPEQPIEQPQFVSQPQARITTAPSPLPTPSPRISRHRMQAGC</sequence>
<gene>
    <name evidence="2" type="ORF">MWN34_17085</name>
</gene>
<dbReference type="RefSeq" id="WP_247030518.1">
    <property type="nucleotide sequence ID" value="NZ_JALKCH010000013.1"/>
</dbReference>
<protein>
    <submittedName>
        <fullName evidence="2">Uncharacterized protein</fullName>
    </submittedName>
</protein>
<feature type="region of interest" description="Disordered" evidence="1">
    <location>
        <begin position="1"/>
        <end position="51"/>
    </location>
</feature>
<name>A0ABT0DF76_9HYPH</name>
<keyword evidence="3" id="KW-1185">Reference proteome</keyword>
<evidence type="ECO:0000256" key="1">
    <source>
        <dbReference type="SAM" id="MobiDB-lite"/>
    </source>
</evidence>
<comment type="caution">
    <text evidence="2">The sequence shown here is derived from an EMBL/GenBank/DDBJ whole genome shotgun (WGS) entry which is preliminary data.</text>
</comment>
<evidence type="ECO:0000313" key="3">
    <source>
        <dbReference type="Proteomes" id="UP001203284"/>
    </source>
</evidence>
<proteinExistence type="predicted"/>
<reference evidence="2 3" key="1">
    <citation type="submission" date="2022-04" db="EMBL/GenBank/DDBJ databases">
        <authorList>
            <person name="Grouzdev D.S."/>
            <person name="Pantiukh K.S."/>
            <person name="Krutkina M.S."/>
        </authorList>
    </citation>
    <scope>NUCLEOTIDE SEQUENCE [LARGE SCALE GENOMIC DNA]</scope>
    <source>
        <strain evidence="2 3">6x-1</strain>
    </source>
</reference>
<accession>A0ABT0DF76</accession>
<evidence type="ECO:0000313" key="2">
    <source>
        <dbReference type="EMBL" id="MCK0198615.1"/>
    </source>
</evidence>
<dbReference type="EMBL" id="JALKCH010000013">
    <property type="protein sequence ID" value="MCK0198615.1"/>
    <property type="molecule type" value="Genomic_DNA"/>
</dbReference>
<dbReference type="Proteomes" id="UP001203284">
    <property type="component" value="Unassembled WGS sequence"/>
</dbReference>
<organism evidence="2 3">
    <name type="scientific">Ancylobacter crimeensis</name>
    <dbReference type="NCBI Taxonomy" id="2579147"/>
    <lineage>
        <taxon>Bacteria</taxon>
        <taxon>Pseudomonadati</taxon>
        <taxon>Pseudomonadota</taxon>
        <taxon>Alphaproteobacteria</taxon>
        <taxon>Hyphomicrobiales</taxon>
        <taxon>Xanthobacteraceae</taxon>
        <taxon>Ancylobacter</taxon>
    </lineage>
</organism>
<feature type="compositionally biased region" description="Basic residues" evidence="1">
    <location>
        <begin position="42"/>
        <end position="51"/>
    </location>
</feature>